<keyword evidence="3" id="KW-1185">Reference proteome</keyword>
<dbReference type="RefSeq" id="WP_318595651.1">
    <property type="nucleotide sequence ID" value="NZ_JAWSTH010000005.1"/>
</dbReference>
<sequence>MPLHSRLSCGVGVVAAAAALLAGAPAAFATRATVNAKAMPQNAAPGTPLTLAVSASLSPDLPDQSMTLAAADVRFPDHVTLNRRLFPVCRAATINAARGSFAGCPAGSRIGAGSFRADVPAADVFNVPGRITIFNGGDGVVTVHAFAENPVLVSEAFECRLVRTSGRFGYRLNIEVPYRLQEISEGWFVELRTLNFTVGAKTKVRGRTRGLIEVERWTDNVPFAVTFSFLRESAPVTVNRLLDWK</sequence>
<evidence type="ECO:0000256" key="1">
    <source>
        <dbReference type="SAM" id="SignalP"/>
    </source>
</evidence>
<reference evidence="3" key="1">
    <citation type="submission" date="2023-07" db="EMBL/GenBank/DDBJ databases">
        <title>Conexibacter stalactiti sp. nov., isolated from stalactites in a lava cave and emended description of the genus Conexibacter.</title>
        <authorList>
            <person name="Lee S.D."/>
        </authorList>
    </citation>
    <scope>NUCLEOTIDE SEQUENCE [LARGE SCALE GENOMIC DNA]</scope>
    <source>
        <strain evidence="3">KCTC 39840</strain>
    </source>
</reference>
<name>A0ABU4HLF3_9ACTN</name>
<dbReference type="Proteomes" id="UP001284601">
    <property type="component" value="Unassembled WGS sequence"/>
</dbReference>
<evidence type="ECO:0000313" key="2">
    <source>
        <dbReference type="EMBL" id="MDW5593390.1"/>
    </source>
</evidence>
<gene>
    <name evidence="2" type="ORF">R7226_03515</name>
</gene>
<comment type="caution">
    <text evidence="2">The sequence shown here is derived from an EMBL/GenBank/DDBJ whole genome shotgun (WGS) entry which is preliminary data.</text>
</comment>
<feature type="chain" id="PRO_5045450993" evidence="1">
    <location>
        <begin position="30"/>
        <end position="245"/>
    </location>
</feature>
<keyword evidence="1" id="KW-0732">Signal</keyword>
<protein>
    <submittedName>
        <fullName evidence="2">Uncharacterized protein</fullName>
    </submittedName>
</protein>
<evidence type="ECO:0000313" key="3">
    <source>
        <dbReference type="Proteomes" id="UP001284601"/>
    </source>
</evidence>
<organism evidence="2 3">
    <name type="scientific">Conexibacter stalactiti</name>
    <dbReference type="NCBI Taxonomy" id="1940611"/>
    <lineage>
        <taxon>Bacteria</taxon>
        <taxon>Bacillati</taxon>
        <taxon>Actinomycetota</taxon>
        <taxon>Thermoleophilia</taxon>
        <taxon>Solirubrobacterales</taxon>
        <taxon>Conexibacteraceae</taxon>
        <taxon>Conexibacter</taxon>
    </lineage>
</organism>
<accession>A0ABU4HLF3</accession>
<feature type="signal peptide" evidence="1">
    <location>
        <begin position="1"/>
        <end position="29"/>
    </location>
</feature>
<proteinExistence type="predicted"/>
<dbReference type="EMBL" id="JAWSTH010000005">
    <property type="protein sequence ID" value="MDW5593390.1"/>
    <property type="molecule type" value="Genomic_DNA"/>
</dbReference>